<dbReference type="InParanoid" id="A0A507AEW1"/>
<dbReference type="EMBL" id="SKBQ01000097">
    <property type="protein sequence ID" value="TPX07012.1"/>
    <property type="molecule type" value="Genomic_DNA"/>
</dbReference>
<dbReference type="GO" id="GO:0006270">
    <property type="term" value="P:DNA replication initiation"/>
    <property type="evidence" value="ECO:0007669"/>
    <property type="project" value="InterPro"/>
</dbReference>
<gene>
    <name evidence="3" type="ORF">E0L32_011080</name>
</gene>
<reference evidence="3 4" key="1">
    <citation type="submission" date="2019-06" db="EMBL/GenBank/DDBJ databases">
        <title>Draft genome sequence of the filamentous fungus Phialemoniopsis curvata isolated from diesel fuel.</title>
        <authorList>
            <person name="Varaljay V.A."/>
            <person name="Lyon W.J."/>
            <person name="Crouch A.L."/>
            <person name="Drake C.E."/>
            <person name="Hollomon J.M."/>
            <person name="Nadeau L.J."/>
            <person name="Nunn H.S."/>
            <person name="Stevenson B.S."/>
            <person name="Bojanowski C.L."/>
            <person name="Crookes-Goodson W.J."/>
        </authorList>
    </citation>
    <scope>NUCLEOTIDE SEQUENCE [LARGE SCALE GENOMIC DNA]</scope>
    <source>
        <strain evidence="3 4">D216</strain>
    </source>
</reference>
<dbReference type="Proteomes" id="UP000319257">
    <property type="component" value="Unassembled WGS sequence"/>
</dbReference>
<keyword evidence="4" id="KW-1185">Reference proteome</keyword>
<feature type="domain" description="DNA replication regulator Sld3 C-terminal" evidence="2">
    <location>
        <begin position="295"/>
        <end position="816"/>
    </location>
</feature>
<name>A0A507AEW1_9PEZI</name>
<dbReference type="OrthoDB" id="5395343at2759"/>
<sequence>MASAVLTSPDASRLGPPGVLTPASENPMSKASQDGSSAGPRKRKRGATTLVSTGSHESMPSSHPMEELLKPPISIRPHPPNVLAKSSILLPLMLIGREHVSLSHLDLSSPSGTLSPARFFESRIRILELEGRLGSSILIARCDSSRDAYAIERSDNGLYTVCKLGNWVELDKLSQQSSVFCQQRIRPFDATSANTKDSGPPLTTPHLYKENKRKRLAIEEIQSMVRRRPRSETQAITDSQKSASVGASPSQLPTPESQTELPPGPQPETDSQSLTQPEQALGTEAIGTEQKSAQDIFQNIRAQYFEVLYHSMGSLAYFAKGPLSRARADFHLNTDSNLEMRDLIEFLKSLVMTTVLIDKKYAESIPEILSQMKTAVDSSGNEASSKKKRAKKMKLGKNGIWAGEDAHVKKWWTATKPEMRDDEVSVTPPETRFHIACLRTRETQLQMILILEILALEAICPAEDAVESQLPGMESTTPAGKAEPMAKKRNKYNLPFLVEVHADRLCISQSVALDEIKAIAESQMKGLDGQKGSKPSSDPLKDFCVDIILPFFSARLPDLCDMLNRKLGGPVIVSPPKPKVHRPSSAAEKARPKPGSAAKRPAPGKPTRNLDRVLSNERLRRSVSRGPTDVIAHMRSATAAPIPGLKREMSEPRMLGGIPHLEPAQLKEKPPNLFARSMSLTGADDLKARKRALVDAELQDAISALKKPNRQLAGKSIAEETERRLFASGAGSRKKQKTQSRTSSDRVVKATPVNNRFRDALAGESFSGKSERPQVPGFFDSVPSSSTAPPRRKSLFDSPNVGDTPTSRKVQATPVRPSSALGRQSRSAQEDVVPPSSPSIVRHSPVAYRRTSATLQVSRSPHADDMVPASSPLQARKPAMPRSFASQTSAGNAPTEAHMVIGASPQKQAAKMDPATPAGKNQTIYQRLGWDDEDLDDLA</sequence>
<dbReference type="PANTHER" id="PTHR28067:SF1">
    <property type="entry name" value="DNA REPLICATION REGULATOR SLD3"/>
    <property type="match status" value="1"/>
</dbReference>
<evidence type="ECO:0000259" key="2">
    <source>
        <dbReference type="Pfam" id="PF08639"/>
    </source>
</evidence>
<dbReference type="PANTHER" id="PTHR28067">
    <property type="entry name" value="DNA REPLICATION REGULATOR SLD3"/>
    <property type="match status" value="1"/>
</dbReference>
<feature type="region of interest" description="Disordered" evidence="1">
    <location>
        <begin position="857"/>
        <end position="939"/>
    </location>
</feature>
<dbReference type="Pfam" id="PF08639">
    <property type="entry name" value="Sld3_STD"/>
    <property type="match status" value="1"/>
</dbReference>
<feature type="compositionally biased region" description="Polar residues" evidence="1">
    <location>
        <begin position="49"/>
        <end position="61"/>
    </location>
</feature>
<evidence type="ECO:0000313" key="3">
    <source>
        <dbReference type="EMBL" id="TPX07012.1"/>
    </source>
</evidence>
<dbReference type="Gene3D" id="1.20.58.2130">
    <property type="match status" value="1"/>
</dbReference>
<dbReference type="InterPro" id="IPR013948">
    <property type="entry name" value="DNA_replication_reg_Sld3_C"/>
</dbReference>
<feature type="compositionally biased region" description="Basic and acidic residues" evidence="1">
    <location>
        <begin position="608"/>
        <end position="619"/>
    </location>
</feature>
<dbReference type="InterPro" id="IPR042511">
    <property type="entry name" value="Sld3"/>
</dbReference>
<feature type="region of interest" description="Disordered" evidence="1">
    <location>
        <begin position="723"/>
        <end position="841"/>
    </location>
</feature>
<proteinExistence type="predicted"/>
<feature type="compositionally biased region" description="Polar residues" evidence="1">
    <location>
        <begin position="232"/>
        <end position="260"/>
    </location>
</feature>
<dbReference type="AlphaFoldDB" id="A0A507AEW1"/>
<dbReference type="RefSeq" id="XP_030988723.1">
    <property type="nucleotide sequence ID" value="XM_031133770.1"/>
</dbReference>
<feature type="region of interest" description="Disordered" evidence="1">
    <location>
        <begin position="1"/>
        <end position="72"/>
    </location>
</feature>
<feature type="region of interest" description="Disordered" evidence="1">
    <location>
        <begin position="568"/>
        <end position="619"/>
    </location>
</feature>
<organism evidence="3 4">
    <name type="scientific">Thyridium curvatum</name>
    <dbReference type="NCBI Taxonomy" id="1093900"/>
    <lineage>
        <taxon>Eukaryota</taxon>
        <taxon>Fungi</taxon>
        <taxon>Dikarya</taxon>
        <taxon>Ascomycota</taxon>
        <taxon>Pezizomycotina</taxon>
        <taxon>Sordariomycetes</taxon>
        <taxon>Sordariomycetidae</taxon>
        <taxon>Thyridiales</taxon>
        <taxon>Thyridiaceae</taxon>
        <taxon>Thyridium</taxon>
    </lineage>
</organism>
<comment type="caution">
    <text evidence="3">The sequence shown here is derived from an EMBL/GenBank/DDBJ whole genome shotgun (WGS) entry which is preliminary data.</text>
</comment>
<feature type="region of interest" description="Disordered" evidence="1">
    <location>
        <begin position="190"/>
        <end position="276"/>
    </location>
</feature>
<evidence type="ECO:0000256" key="1">
    <source>
        <dbReference type="SAM" id="MobiDB-lite"/>
    </source>
</evidence>
<accession>A0A507AEW1</accession>
<evidence type="ECO:0000313" key="4">
    <source>
        <dbReference type="Proteomes" id="UP000319257"/>
    </source>
</evidence>
<feature type="compositionally biased region" description="Polar residues" evidence="1">
    <location>
        <begin position="23"/>
        <end position="36"/>
    </location>
</feature>
<feature type="compositionally biased region" description="Polar residues" evidence="1">
    <location>
        <begin position="1"/>
        <end position="10"/>
    </location>
</feature>
<dbReference type="GO" id="GO:0031261">
    <property type="term" value="C:DNA replication preinitiation complex"/>
    <property type="evidence" value="ECO:0007669"/>
    <property type="project" value="TreeGrafter"/>
</dbReference>
<protein>
    <recommendedName>
        <fullName evidence="2">DNA replication regulator Sld3 C-terminal domain-containing protein</fullName>
    </recommendedName>
</protein>
<feature type="compositionally biased region" description="Polar residues" evidence="1">
    <location>
        <begin position="801"/>
        <end position="810"/>
    </location>
</feature>
<dbReference type="STRING" id="1093900.A0A507AEW1"/>
<dbReference type="GeneID" id="41978527"/>